<evidence type="ECO:0000313" key="3">
    <source>
        <dbReference type="EMBL" id="SMP27904.1"/>
    </source>
</evidence>
<dbReference type="InterPro" id="IPR050570">
    <property type="entry name" value="Cell_wall_metabolism_enzyme"/>
</dbReference>
<keyword evidence="1" id="KW-0472">Membrane</keyword>
<dbReference type="PANTHER" id="PTHR21666">
    <property type="entry name" value="PEPTIDASE-RELATED"/>
    <property type="match status" value="1"/>
</dbReference>
<reference evidence="3" key="1">
    <citation type="submission" date="2017-05" db="EMBL/GenBank/DDBJ databases">
        <authorList>
            <person name="Varghese N."/>
            <person name="Submissions S."/>
        </authorList>
    </citation>
    <scope>NUCLEOTIDE SEQUENCE</scope>
    <source>
        <strain evidence="3">DSM 45262</strain>
    </source>
</reference>
<keyword evidence="4" id="KW-1185">Reference proteome</keyword>
<dbReference type="EMBL" id="FXTU01000006">
    <property type="protein sequence ID" value="SMP27904.1"/>
    <property type="molecule type" value="Genomic_DNA"/>
</dbReference>
<dbReference type="InterPro" id="IPR011055">
    <property type="entry name" value="Dup_hybrid_motif"/>
</dbReference>
<proteinExistence type="predicted"/>
<dbReference type="PANTHER" id="PTHR21666:SF274">
    <property type="entry name" value="STAGE IV SPORULATION PROTEIN FA"/>
    <property type="match status" value="1"/>
</dbReference>
<accession>A0AA45WR22</accession>
<evidence type="ECO:0000259" key="2">
    <source>
        <dbReference type="Pfam" id="PF01551"/>
    </source>
</evidence>
<gene>
    <name evidence="3" type="ORF">SAMN06265361_10613</name>
</gene>
<name>A0AA45WR22_9BACL</name>
<dbReference type="Pfam" id="PF01551">
    <property type="entry name" value="Peptidase_M23"/>
    <property type="match status" value="1"/>
</dbReference>
<keyword evidence="1" id="KW-0812">Transmembrane</keyword>
<dbReference type="CDD" id="cd12797">
    <property type="entry name" value="M23_peptidase"/>
    <property type="match status" value="1"/>
</dbReference>
<evidence type="ECO:0000313" key="4">
    <source>
        <dbReference type="Proteomes" id="UP001157946"/>
    </source>
</evidence>
<organism evidence="3 4">
    <name type="scientific">Laceyella tengchongensis</name>
    <dbReference type="NCBI Taxonomy" id="574699"/>
    <lineage>
        <taxon>Bacteria</taxon>
        <taxon>Bacillati</taxon>
        <taxon>Bacillota</taxon>
        <taxon>Bacilli</taxon>
        <taxon>Bacillales</taxon>
        <taxon>Thermoactinomycetaceae</taxon>
        <taxon>Laceyella</taxon>
    </lineage>
</organism>
<dbReference type="InterPro" id="IPR016047">
    <property type="entry name" value="M23ase_b-sheet_dom"/>
</dbReference>
<sequence length="256" mass="29617">MRNDWSFQHKKRRKEQMRLLKKGLPAERVWGSEFDFYKEQPNPDLAPWNQPAWKQRVSNKGSKKLQTQLILAMMLFVLTFLVFRSQSPAMHPVQTWLTKSLTKETSFASISEWYQRYVGGSPAILPAFMPKKSTSQPQEEPWLVPVRGELVLPFDEKRKGLILRTAPRASVKAARDGQVTFAGEKKGMGRLVIVEHADGHETWYGWLQEIKVKPKDQVERGQALGTVPELKEQAYFYFALKKKQQFVDPADVIPFE</sequence>
<dbReference type="RefSeq" id="WP_284724488.1">
    <property type="nucleotide sequence ID" value="NZ_FXTU01000006.1"/>
</dbReference>
<keyword evidence="1" id="KW-1133">Transmembrane helix</keyword>
<evidence type="ECO:0000256" key="1">
    <source>
        <dbReference type="SAM" id="Phobius"/>
    </source>
</evidence>
<protein>
    <submittedName>
        <fullName evidence="3">Stage IV sporulation protein FA</fullName>
    </submittedName>
</protein>
<dbReference type="SUPFAM" id="SSF51261">
    <property type="entry name" value="Duplicated hybrid motif"/>
    <property type="match status" value="1"/>
</dbReference>
<dbReference type="Gene3D" id="2.70.70.10">
    <property type="entry name" value="Glucose Permease (Domain IIA)"/>
    <property type="match status" value="1"/>
</dbReference>
<dbReference type="GO" id="GO:0004222">
    <property type="term" value="F:metalloendopeptidase activity"/>
    <property type="evidence" value="ECO:0007669"/>
    <property type="project" value="TreeGrafter"/>
</dbReference>
<dbReference type="AlphaFoldDB" id="A0AA45WR22"/>
<feature type="transmembrane region" description="Helical" evidence="1">
    <location>
        <begin position="65"/>
        <end position="83"/>
    </location>
</feature>
<feature type="domain" description="M23ase beta-sheet core" evidence="2">
    <location>
        <begin position="158"/>
        <end position="249"/>
    </location>
</feature>
<dbReference type="Proteomes" id="UP001157946">
    <property type="component" value="Unassembled WGS sequence"/>
</dbReference>
<comment type="caution">
    <text evidence="3">The sequence shown here is derived from an EMBL/GenBank/DDBJ whole genome shotgun (WGS) entry which is preliminary data.</text>
</comment>